<feature type="region of interest" description="Disordered" evidence="3">
    <location>
        <begin position="790"/>
        <end position="824"/>
    </location>
</feature>
<feature type="coiled-coil region" evidence="2">
    <location>
        <begin position="62"/>
        <end position="89"/>
    </location>
</feature>
<keyword evidence="1" id="KW-1188">Viral release from host cell</keyword>
<comment type="caution">
    <text evidence="6">The sequence shown here is derived from an EMBL/GenBank/DDBJ whole genome shotgun (WGS) entry which is preliminary data.</text>
</comment>
<evidence type="ECO:0000313" key="6">
    <source>
        <dbReference type="EMBL" id="MEC5344682.1"/>
    </source>
</evidence>
<accession>A0ABU6JVX0</accession>
<proteinExistence type="predicted"/>
<evidence type="ECO:0000313" key="7">
    <source>
        <dbReference type="Proteomes" id="UP001309705"/>
    </source>
</evidence>
<evidence type="ECO:0000256" key="2">
    <source>
        <dbReference type="SAM" id="Coils"/>
    </source>
</evidence>
<keyword evidence="2" id="KW-0175">Coiled coil</keyword>
<reference evidence="6 7" key="1">
    <citation type="journal article" date="2017" name="Int. J. Syst. Evol. Microbiol.">
        <title>Brenneria populi subsp. brevivirga subsp. nov. isolated from symptomatic bark of Populus x euramericana canker, and description of Brenneria populi subsp. populi subsp. nov.</title>
        <authorList>
            <person name="Zheng M.H."/>
            <person name="Piao C.G."/>
            <person name="Xue H."/>
            <person name="Guo M.W."/>
            <person name="Li Y."/>
        </authorList>
    </citation>
    <scope>NUCLEOTIDE SEQUENCE [LARGE SCALE GENOMIC DNA]</scope>
    <source>
        <strain evidence="6 7">D9-5</strain>
    </source>
</reference>
<dbReference type="EMBL" id="JAYWTM010000025">
    <property type="protein sequence ID" value="MEC5344682.1"/>
    <property type="molecule type" value="Genomic_DNA"/>
</dbReference>
<evidence type="ECO:0000256" key="3">
    <source>
        <dbReference type="SAM" id="MobiDB-lite"/>
    </source>
</evidence>
<evidence type="ECO:0000256" key="1">
    <source>
        <dbReference type="ARBA" id="ARBA00022612"/>
    </source>
</evidence>
<organism evidence="6 7">
    <name type="scientific">Brenneria populi</name>
    <dbReference type="NCBI Taxonomy" id="1505588"/>
    <lineage>
        <taxon>Bacteria</taxon>
        <taxon>Pseudomonadati</taxon>
        <taxon>Pseudomonadota</taxon>
        <taxon>Gammaproteobacteria</taxon>
        <taxon>Enterobacterales</taxon>
        <taxon>Pectobacteriaceae</taxon>
        <taxon>Brenneria</taxon>
    </lineage>
</organism>
<sequence>MATEFSIGVIIGGAISGAFRSAVTGTRRTLDSIGETTRRLQERQNGLTRAMERYGQIGSRASQRMNSDLQRVGRTMEQLQRQQNRLASASVVSDAARANRMSLYAKGAETYAVVRTVAAPIISSVKQYASFESGLRDIAVTGDLDKTQEQAIGTAIRQAALKVNQTQEGLLGGVGQLVADGMNPEKASQFAGLLGKTATATKADMTDLAKMTFAFSDALKITDAKELEQAFGMAATGAKLGSFELKDMSKALPGLAKAFAARGITGKEAVTQIVASLEVAKGSGSAEEAVTNMSNWLAAMGRGDTIQKYEKAGVDYTKSMQSYVASGFSQYEASLMIADNFIKGKGDAFLKQFQAAGAQGDADAQQKLMESFGLSEVFTDIQTVNHLLSMRQGWDKYQSNKQAMNSPAAQSTLDTDFAKQNDTLEARWRQTQITVNDAAIGIGQSLRPALISLGEAIIPLLDQAAKWIAANPEIVKGVVTAAAGLLAFKAASIGTKLALNLLLSPVVDLWKGAVLLRSKWLLLRESFGAGGRVRQWLGIFTRLGSGALSLGRLLGSGLMSGLRLAGNGLAWLGRGAALLGRLLGGTLLRGITLVGRAVLILGRALMLNPIGLLITGIAVGAYLIYRYWGPIGNWFRARWNDIRTAFSGGIGGVSRLIMNWSPLGLFYKVFAGVMKYFGIDLPNKFTEFGGNIISGLVNGIRNQWQAAKASVSELGGNISGWFADKLGIHSPSRVFMGFGDNIVQGATIGISRTTPQAAQAGLQLARALIPTVPKINLPALPPLPSLRARPAAKASPEVPELPTGTENTAVGRRAGRQAGNTSGSIRVTFSPNIYMDGKRSASTPEIASALNLSLHELEKMLERIMTQQQRRGYA</sequence>
<keyword evidence="4" id="KW-0812">Transmembrane</keyword>
<dbReference type="PANTHER" id="PTHR37813">
    <property type="entry name" value="FELS-2 PROPHAGE PROTEIN"/>
    <property type="match status" value="1"/>
</dbReference>
<evidence type="ECO:0000259" key="5">
    <source>
        <dbReference type="Pfam" id="PF10145"/>
    </source>
</evidence>
<feature type="transmembrane region" description="Helical" evidence="4">
    <location>
        <begin position="645"/>
        <end position="667"/>
    </location>
</feature>
<gene>
    <name evidence="6" type="ORF">VSX58_18985</name>
</gene>
<keyword evidence="4" id="KW-0472">Membrane</keyword>
<dbReference type="Pfam" id="PF10145">
    <property type="entry name" value="PhageMin_Tail"/>
    <property type="match status" value="1"/>
</dbReference>
<dbReference type="Proteomes" id="UP001309705">
    <property type="component" value="Unassembled WGS sequence"/>
</dbReference>
<name>A0ABU6JVX0_9GAMM</name>
<dbReference type="PANTHER" id="PTHR37813:SF1">
    <property type="entry name" value="FELS-2 PROPHAGE PROTEIN"/>
    <property type="match status" value="1"/>
</dbReference>
<evidence type="ECO:0000256" key="4">
    <source>
        <dbReference type="SAM" id="Phobius"/>
    </source>
</evidence>
<feature type="domain" description="Phage tail tape measure protein" evidence="5">
    <location>
        <begin position="157"/>
        <end position="331"/>
    </location>
</feature>
<dbReference type="RefSeq" id="WP_327619465.1">
    <property type="nucleotide sequence ID" value="NZ_JAYWTM010000025.1"/>
</dbReference>
<feature type="transmembrane region" description="Helical" evidence="4">
    <location>
        <begin position="606"/>
        <end position="625"/>
    </location>
</feature>
<keyword evidence="4" id="KW-1133">Transmembrane helix</keyword>
<dbReference type="NCBIfam" id="TIGR01760">
    <property type="entry name" value="tape_meas_TP901"/>
    <property type="match status" value="1"/>
</dbReference>
<dbReference type="InterPro" id="IPR010090">
    <property type="entry name" value="Phage_tape_meas"/>
</dbReference>
<protein>
    <submittedName>
        <fullName evidence="6">Phage tail tape measure protein</fullName>
    </submittedName>
</protein>
<keyword evidence="7" id="KW-1185">Reference proteome</keyword>